<dbReference type="InterPro" id="IPR023772">
    <property type="entry name" value="DNA-bd_HTH_TetR-type_CS"/>
</dbReference>
<dbReference type="Gene3D" id="1.10.357.10">
    <property type="entry name" value="Tetracycline Repressor, domain 2"/>
    <property type="match status" value="1"/>
</dbReference>
<protein>
    <submittedName>
        <fullName evidence="6">TetR family transcriptional regulator</fullName>
    </submittedName>
</protein>
<evidence type="ECO:0000256" key="4">
    <source>
        <dbReference type="PROSITE-ProRule" id="PRU00335"/>
    </source>
</evidence>
<dbReference type="InterPro" id="IPR041347">
    <property type="entry name" value="MftR_C"/>
</dbReference>
<evidence type="ECO:0000313" key="7">
    <source>
        <dbReference type="Proteomes" id="UP000619376"/>
    </source>
</evidence>
<dbReference type="InterPro" id="IPR009057">
    <property type="entry name" value="Homeodomain-like_sf"/>
</dbReference>
<dbReference type="EMBL" id="BNAJ01000002">
    <property type="protein sequence ID" value="GHF37424.1"/>
    <property type="molecule type" value="Genomic_DNA"/>
</dbReference>
<dbReference type="Pfam" id="PF00440">
    <property type="entry name" value="TetR_N"/>
    <property type="match status" value="1"/>
</dbReference>
<dbReference type="PANTHER" id="PTHR30055:SF238">
    <property type="entry name" value="MYCOFACTOCIN BIOSYNTHESIS TRANSCRIPTIONAL REGULATOR MFTR-RELATED"/>
    <property type="match status" value="1"/>
</dbReference>
<keyword evidence="7" id="KW-1185">Reference proteome</keyword>
<evidence type="ECO:0000256" key="2">
    <source>
        <dbReference type="ARBA" id="ARBA00023125"/>
    </source>
</evidence>
<evidence type="ECO:0000313" key="6">
    <source>
        <dbReference type="EMBL" id="GHF37424.1"/>
    </source>
</evidence>
<organism evidence="6 7">
    <name type="scientific">Deinococcus metalli</name>
    <dbReference type="NCBI Taxonomy" id="1141878"/>
    <lineage>
        <taxon>Bacteria</taxon>
        <taxon>Thermotogati</taxon>
        <taxon>Deinococcota</taxon>
        <taxon>Deinococci</taxon>
        <taxon>Deinococcales</taxon>
        <taxon>Deinococcaceae</taxon>
        <taxon>Deinococcus</taxon>
    </lineage>
</organism>
<feature type="DNA-binding region" description="H-T-H motif" evidence="4">
    <location>
        <begin position="13"/>
        <end position="32"/>
    </location>
</feature>
<feature type="domain" description="HTH tetR-type" evidence="5">
    <location>
        <begin position="1"/>
        <end position="50"/>
    </location>
</feature>
<reference evidence="7" key="1">
    <citation type="journal article" date="2019" name="Int. J. Syst. Evol. Microbiol.">
        <title>The Global Catalogue of Microorganisms (GCM) 10K type strain sequencing project: providing services to taxonomists for standard genome sequencing and annotation.</title>
        <authorList>
            <consortium name="The Broad Institute Genomics Platform"/>
            <consortium name="The Broad Institute Genome Sequencing Center for Infectious Disease"/>
            <person name="Wu L."/>
            <person name="Ma J."/>
        </authorList>
    </citation>
    <scope>NUCLEOTIDE SEQUENCE [LARGE SCALE GENOMIC DNA]</scope>
    <source>
        <strain evidence="7">CGMCC 1.18437</strain>
    </source>
</reference>
<name>A0ABQ3JKU1_9DEIO</name>
<dbReference type="PROSITE" id="PS50977">
    <property type="entry name" value="HTH_TETR_2"/>
    <property type="match status" value="1"/>
</dbReference>
<dbReference type="Pfam" id="PF17754">
    <property type="entry name" value="TetR_C_14"/>
    <property type="match status" value="1"/>
</dbReference>
<dbReference type="PROSITE" id="PS01081">
    <property type="entry name" value="HTH_TETR_1"/>
    <property type="match status" value="1"/>
</dbReference>
<evidence type="ECO:0000256" key="1">
    <source>
        <dbReference type="ARBA" id="ARBA00023015"/>
    </source>
</evidence>
<keyword evidence="1" id="KW-0805">Transcription regulation</keyword>
<proteinExistence type="predicted"/>
<comment type="caution">
    <text evidence="6">The sequence shown here is derived from an EMBL/GenBank/DDBJ whole genome shotgun (WGS) entry which is preliminary data.</text>
</comment>
<dbReference type="InterPro" id="IPR050109">
    <property type="entry name" value="HTH-type_TetR-like_transc_reg"/>
</dbReference>
<dbReference type="SUPFAM" id="SSF46689">
    <property type="entry name" value="Homeodomain-like"/>
    <property type="match status" value="1"/>
</dbReference>
<gene>
    <name evidence="6" type="ORF">GCM10017781_12640</name>
</gene>
<accession>A0ABQ3JKU1</accession>
<dbReference type="InterPro" id="IPR001647">
    <property type="entry name" value="HTH_TetR"/>
</dbReference>
<evidence type="ECO:0000256" key="3">
    <source>
        <dbReference type="ARBA" id="ARBA00023163"/>
    </source>
</evidence>
<sequence length="172" mass="18748">MELYEERGYEQTTVAEIAARAGLTERTFFRHFTDKREVLFGGAGILQERVVTGVLDASASATPLQAVMAALNHAGRLFGETPTRSRQRQRIIDATPELQARELSKLSTVAGATADALRQRGVPDPAATLTAEVGIVAFRTAFGHWISDPAERPWSDHLHEALDGLHAVMTGR</sequence>
<keyword evidence="2 4" id="KW-0238">DNA-binding</keyword>
<keyword evidence="3" id="KW-0804">Transcription</keyword>
<dbReference type="Proteomes" id="UP000619376">
    <property type="component" value="Unassembled WGS sequence"/>
</dbReference>
<dbReference type="PANTHER" id="PTHR30055">
    <property type="entry name" value="HTH-TYPE TRANSCRIPTIONAL REGULATOR RUTR"/>
    <property type="match status" value="1"/>
</dbReference>
<evidence type="ECO:0000259" key="5">
    <source>
        <dbReference type="PROSITE" id="PS50977"/>
    </source>
</evidence>